<sequence>MPPELPVPEGDRCYQFTAHQEELKEAGQSVLPMWLIPSPGSSPCPRTTPSTRNLKISRIKNQLTAPGSQTTPASCKPCPPSNNCSGICT</sequence>
<protein>
    <submittedName>
        <fullName evidence="2">Uncharacterized protein</fullName>
    </submittedName>
</protein>
<evidence type="ECO:0000313" key="3">
    <source>
        <dbReference type="Proteomes" id="UP001345963"/>
    </source>
</evidence>
<evidence type="ECO:0000313" key="2">
    <source>
        <dbReference type="EMBL" id="MED6242629.1"/>
    </source>
</evidence>
<evidence type="ECO:0000256" key="1">
    <source>
        <dbReference type="SAM" id="MobiDB-lite"/>
    </source>
</evidence>
<name>A0ABU7AX72_9TELE</name>
<gene>
    <name evidence="2" type="ORF">ATANTOWER_007513</name>
</gene>
<organism evidence="2 3">
    <name type="scientific">Ataeniobius toweri</name>
    <dbReference type="NCBI Taxonomy" id="208326"/>
    <lineage>
        <taxon>Eukaryota</taxon>
        <taxon>Metazoa</taxon>
        <taxon>Chordata</taxon>
        <taxon>Craniata</taxon>
        <taxon>Vertebrata</taxon>
        <taxon>Euteleostomi</taxon>
        <taxon>Actinopterygii</taxon>
        <taxon>Neopterygii</taxon>
        <taxon>Teleostei</taxon>
        <taxon>Neoteleostei</taxon>
        <taxon>Acanthomorphata</taxon>
        <taxon>Ovalentaria</taxon>
        <taxon>Atherinomorphae</taxon>
        <taxon>Cyprinodontiformes</taxon>
        <taxon>Goodeidae</taxon>
        <taxon>Ataeniobius</taxon>
    </lineage>
</organism>
<dbReference type="EMBL" id="JAHUTI010031375">
    <property type="protein sequence ID" value="MED6242629.1"/>
    <property type="molecule type" value="Genomic_DNA"/>
</dbReference>
<keyword evidence="3" id="KW-1185">Reference proteome</keyword>
<accession>A0ABU7AX72</accession>
<feature type="compositionally biased region" description="Polar residues" evidence="1">
    <location>
        <begin position="62"/>
        <end position="73"/>
    </location>
</feature>
<dbReference type="Proteomes" id="UP001345963">
    <property type="component" value="Unassembled WGS sequence"/>
</dbReference>
<proteinExistence type="predicted"/>
<reference evidence="2 3" key="1">
    <citation type="submission" date="2021-07" db="EMBL/GenBank/DDBJ databases">
        <authorList>
            <person name="Palmer J.M."/>
        </authorList>
    </citation>
    <scope>NUCLEOTIDE SEQUENCE [LARGE SCALE GENOMIC DNA]</scope>
    <source>
        <strain evidence="2 3">AT_MEX2019</strain>
        <tissue evidence="2">Muscle</tissue>
    </source>
</reference>
<feature type="region of interest" description="Disordered" evidence="1">
    <location>
        <begin position="62"/>
        <end position="82"/>
    </location>
</feature>
<comment type="caution">
    <text evidence="2">The sequence shown here is derived from an EMBL/GenBank/DDBJ whole genome shotgun (WGS) entry which is preliminary data.</text>
</comment>